<reference evidence="1" key="1">
    <citation type="journal article" date="2021" name="Proc. Natl. Acad. Sci. U.S.A.">
        <title>A Catalog of Tens of Thousands of Viruses from Human Metagenomes Reveals Hidden Associations with Chronic Diseases.</title>
        <authorList>
            <person name="Tisza M.J."/>
            <person name="Buck C.B."/>
        </authorList>
    </citation>
    <scope>NUCLEOTIDE SEQUENCE</scope>
    <source>
        <strain evidence="1">CtXVO17</strain>
    </source>
</reference>
<accession>A0A8S5P2Z0</accession>
<proteinExistence type="predicted"/>
<name>A0A8S5P2Z0_9CAUD</name>
<dbReference type="EMBL" id="BK015316">
    <property type="protein sequence ID" value="DAE01005.1"/>
    <property type="molecule type" value="Genomic_DNA"/>
</dbReference>
<dbReference type="GO" id="GO:0004519">
    <property type="term" value="F:endonuclease activity"/>
    <property type="evidence" value="ECO:0007669"/>
    <property type="project" value="UniProtKB-KW"/>
</dbReference>
<keyword evidence="1" id="KW-0255">Endonuclease</keyword>
<evidence type="ECO:0000313" key="1">
    <source>
        <dbReference type="EMBL" id="DAE01005.1"/>
    </source>
</evidence>
<dbReference type="Pfam" id="PF06356">
    <property type="entry name" value="DUF1064"/>
    <property type="match status" value="1"/>
</dbReference>
<keyword evidence="1" id="KW-0540">Nuclease</keyword>
<protein>
    <submittedName>
        <fullName evidence="1">Endonuclease</fullName>
    </submittedName>
</protein>
<organism evidence="1">
    <name type="scientific">Myoviridae sp. ctXVO17</name>
    <dbReference type="NCBI Taxonomy" id="2825121"/>
    <lineage>
        <taxon>Viruses</taxon>
        <taxon>Duplodnaviria</taxon>
        <taxon>Heunggongvirae</taxon>
        <taxon>Uroviricota</taxon>
        <taxon>Caudoviricetes</taxon>
    </lineage>
</organism>
<dbReference type="InterPro" id="IPR009414">
    <property type="entry name" value="DUF1064"/>
</dbReference>
<sequence length="122" mass="14546">MSKYRSRKVVVDGITFDSKKEAWRYRELHLLEQTGEISNLQMQVKYELIPSQYELRPVTLKNGFVKMKKFCVEHACSYIADFVYIDTNGDTVVEDTKGFRTKDYIIKRKLMLYRHGIRIREV</sequence>
<keyword evidence="1" id="KW-0378">Hydrolase</keyword>